<dbReference type="EMBL" id="UFXP01000001">
    <property type="protein sequence ID" value="STC77442.1"/>
    <property type="molecule type" value="Genomic_DNA"/>
</dbReference>
<evidence type="ECO:0000313" key="3">
    <source>
        <dbReference type="Proteomes" id="UP000254287"/>
    </source>
</evidence>
<feature type="region of interest" description="Disordered" evidence="1">
    <location>
        <begin position="229"/>
        <end position="261"/>
    </location>
</feature>
<gene>
    <name evidence="2" type="ORF">NCTC10289_01262</name>
</gene>
<feature type="compositionally biased region" description="Low complexity" evidence="1">
    <location>
        <begin position="243"/>
        <end position="259"/>
    </location>
</feature>
<dbReference type="RefSeq" id="WP_115021807.1">
    <property type="nucleotide sequence ID" value="NZ_CP069533.1"/>
</dbReference>
<evidence type="ECO:0000313" key="2">
    <source>
        <dbReference type="EMBL" id="STC77442.1"/>
    </source>
</evidence>
<proteinExistence type="predicted"/>
<dbReference type="Proteomes" id="UP000254287">
    <property type="component" value="Unassembled WGS sequence"/>
</dbReference>
<name>A0A376CYA2_9CORY</name>
<organism evidence="2 3">
    <name type="scientific">Corynebacterium minutissimum</name>
    <dbReference type="NCBI Taxonomy" id="38301"/>
    <lineage>
        <taxon>Bacteria</taxon>
        <taxon>Bacillati</taxon>
        <taxon>Actinomycetota</taxon>
        <taxon>Actinomycetes</taxon>
        <taxon>Mycobacteriales</taxon>
        <taxon>Corynebacteriaceae</taxon>
        <taxon>Corynebacterium</taxon>
    </lineage>
</organism>
<sequence length="318" mass="34190">MSDIERYEPSDSEISAVKNEFRNTAVDAIDRELEVIQKASEVVPVLIRGRMVPQAYLPDFSPRKNAPAQGEDAAIAKALAAAVYGANLGFGVSTSLQNVFVVNGTPSIYARTAVSLVLAQGHEVWVDESSAERVVVCGRRRGSSAVFTSTWDIKRAKKAGFTSNQKYASQPEEMLYAKAAMEVCRRMAADVLNAIPYSSEELELEGPAPIKAQARRMDSGRGNAGLKAALANSTSHVSEESAAESAEPAQLEAQPAPAEELSDDDAALLADLKETLNGYTGKADVEKLMADLQKEGAPDAFLQAGRDRWREIDKGNAQ</sequence>
<dbReference type="AlphaFoldDB" id="A0A376CYA2"/>
<reference evidence="2 3" key="1">
    <citation type="submission" date="2018-06" db="EMBL/GenBank/DDBJ databases">
        <authorList>
            <consortium name="Pathogen Informatics"/>
            <person name="Doyle S."/>
        </authorList>
    </citation>
    <scope>NUCLEOTIDE SEQUENCE [LARGE SCALE GENOMIC DNA]</scope>
    <source>
        <strain evidence="2 3">NCTC10289</strain>
    </source>
</reference>
<evidence type="ECO:0000256" key="1">
    <source>
        <dbReference type="SAM" id="MobiDB-lite"/>
    </source>
</evidence>
<accession>A0A376CYA2</accession>
<protein>
    <submittedName>
        <fullName evidence="2">Uncharacterized protein</fullName>
    </submittedName>
</protein>